<dbReference type="EMBL" id="JBHEZZ010000037">
    <property type="protein sequence ID" value="MFC1407030.1"/>
    <property type="molecule type" value="Genomic_DNA"/>
</dbReference>
<keyword evidence="4" id="KW-0503">Monooxygenase</keyword>
<feature type="domain" description="Luciferase-like" evidence="5">
    <location>
        <begin position="15"/>
        <end position="247"/>
    </location>
</feature>
<organism evidence="6 7">
    <name type="scientific">Streptacidiphilus cavernicola</name>
    <dbReference type="NCBI Taxonomy" id="3342716"/>
    <lineage>
        <taxon>Bacteria</taxon>
        <taxon>Bacillati</taxon>
        <taxon>Actinomycetota</taxon>
        <taxon>Actinomycetes</taxon>
        <taxon>Kitasatosporales</taxon>
        <taxon>Streptomycetaceae</taxon>
        <taxon>Streptacidiphilus</taxon>
    </lineage>
</organism>
<evidence type="ECO:0000259" key="5">
    <source>
        <dbReference type="Pfam" id="PF00296"/>
    </source>
</evidence>
<protein>
    <submittedName>
        <fullName evidence="6">LLM class F420-dependent oxidoreductase</fullName>
        <ecNumber evidence="6">1.-.-.-</ecNumber>
    </submittedName>
</protein>
<dbReference type="EC" id="1.-.-.-" evidence="6"/>
<dbReference type="GO" id="GO:0016491">
    <property type="term" value="F:oxidoreductase activity"/>
    <property type="evidence" value="ECO:0007669"/>
    <property type="project" value="UniProtKB-KW"/>
</dbReference>
<dbReference type="Pfam" id="PF00296">
    <property type="entry name" value="Bac_luciferase"/>
    <property type="match status" value="1"/>
</dbReference>
<evidence type="ECO:0000313" key="7">
    <source>
        <dbReference type="Proteomes" id="UP001592528"/>
    </source>
</evidence>
<name>A0ABV6UZY4_9ACTN</name>
<evidence type="ECO:0000256" key="1">
    <source>
        <dbReference type="ARBA" id="ARBA00022630"/>
    </source>
</evidence>
<dbReference type="PANTHER" id="PTHR42847:SF4">
    <property type="entry name" value="ALKANESULFONATE MONOOXYGENASE-RELATED"/>
    <property type="match status" value="1"/>
</dbReference>
<dbReference type="InterPro" id="IPR011251">
    <property type="entry name" value="Luciferase-like_dom"/>
</dbReference>
<dbReference type="InterPro" id="IPR036661">
    <property type="entry name" value="Luciferase-like_sf"/>
</dbReference>
<dbReference type="InterPro" id="IPR019921">
    <property type="entry name" value="Lucif-like_OxRdtase_Rv2161c"/>
</dbReference>
<dbReference type="Gene3D" id="3.20.20.30">
    <property type="entry name" value="Luciferase-like domain"/>
    <property type="match status" value="1"/>
</dbReference>
<accession>A0ABV6UZY4</accession>
<keyword evidence="2" id="KW-0288">FMN</keyword>
<keyword evidence="3 6" id="KW-0560">Oxidoreductase</keyword>
<keyword evidence="1" id="KW-0285">Flavoprotein</keyword>
<keyword evidence="7" id="KW-1185">Reference proteome</keyword>
<gene>
    <name evidence="6" type="ORF">ACEZDJ_37680</name>
</gene>
<dbReference type="PANTHER" id="PTHR42847">
    <property type="entry name" value="ALKANESULFONATE MONOOXYGENASE"/>
    <property type="match status" value="1"/>
</dbReference>
<sequence>MELGVYGLSAKATLGPTDTVRLARRAEELGYRSWWVGDHVVLPSPRVPDSPMAPTDPILDPLVHLSYVAAVTERMELGTGILILPQRNPVVLAKQAATLDVLSGGRLLLGVAPGYLEPEMAAVGVRLSERGGRTDEYLDAMRQLWNEPEPAFHGRYADFQRVDAHPRPVQPGGPRIVIGGHSPAAYRRAVAKGHGWIGNGSSPQDLVTHLDGLRKAAAEVSRPAWLGRLEINFMQINPVEVDVDNARRYAELGVDRLLVYPLPLEDPAEVDMFLESHAALPH</sequence>
<dbReference type="NCBIfam" id="TIGR03619">
    <property type="entry name" value="F420_Rv2161c"/>
    <property type="match status" value="1"/>
</dbReference>
<comment type="caution">
    <text evidence="6">The sequence shown here is derived from an EMBL/GenBank/DDBJ whole genome shotgun (WGS) entry which is preliminary data.</text>
</comment>
<dbReference type="InterPro" id="IPR050172">
    <property type="entry name" value="SsuD_RutA_monooxygenase"/>
</dbReference>
<proteinExistence type="predicted"/>
<evidence type="ECO:0000313" key="6">
    <source>
        <dbReference type="EMBL" id="MFC1407030.1"/>
    </source>
</evidence>
<evidence type="ECO:0000256" key="4">
    <source>
        <dbReference type="ARBA" id="ARBA00023033"/>
    </source>
</evidence>
<dbReference type="Proteomes" id="UP001592528">
    <property type="component" value="Unassembled WGS sequence"/>
</dbReference>
<dbReference type="SUPFAM" id="SSF51679">
    <property type="entry name" value="Bacterial luciferase-like"/>
    <property type="match status" value="1"/>
</dbReference>
<evidence type="ECO:0000256" key="2">
    <source>
        <dbReference type="ARBA" id="ARBA00022643"/>
    </source>
</evidence>
<dbReference type="RefSeq" id="WP_030264895.1">
    <property type="nucleotide sequence ID" value="NZ_JBHEZZ010000037.1"/>
</dbReference>
<evidence type="ECO:0000256" key="3">
    <source>
        <dbReference type="ARBA" id="ARBA00023002"/>
    </source>
</evidence>
<reference evidence="6 7" key="1">
    <citation type="submission" date="2024-09" db="EMBL/GenBank/DDBJ databases">
        <authorList>
            <person name="Lee S.D."/>
        </authorList>
    </citation>
    <scope>NUCLEOTIDE SEQUENCE [LARGE SCALE GENOMIC DNA]</scope>
    <source>
        <strain evidence="6 7">N1-5</strain>
    </source>
</reference>